<dbReference type="AlphaFoldDB" id="A0A2G3PMS9"/>
<organism evidence="1 2">
    <name type="scientific">Williamsia marianensis</name>
    <dbReference type="NCBI Taxonomy" id="85044"/>
    <lineage>
        <taxon>Bacteria</taxon>
        <taxon>Bacillati</taxon>
        <taxon>Actinomycetota</taxon>
        <taxon>Actinomycetes</taxon>
        <taxon>Mycobacteriales</taxon>
        <taxon>Nocardiaceae</taxon>
        <taxon>Williamsia</taxon>
    </lineage>
</organism>
<dbReference type="RefSeq" id="WP_099383154.1">
    <property type="nucleotide sequence ID" value="NZ_PEBD01000008.1"/>
</dbReference>
<dbReference type="Gene3D" id="3.50.30.50">
    <property type="entry name" value="Putative cyclase"/>
    <property type="match status" value="1"/>
</dbReference>
<accession>A0A2G3PMS9</accession>
<dbReference type="Proteomes" id="UP000225108">
    <property type="component" value="Unassembled WGS sequence"/>
</dbReference>
<dbReference type="PANTHER" id="PTHR34861">
    <property type="match status" value="1"/>
</dbReference>
<dbReference type="SUPFAM" id="SSF102198">
    <property type="entry name" value="Putative cyclase"/>
    <property type="match status" value="1"/>
</dbReference>
<dbReference type="InterPro" id="IPR007325">
    <property type="entry name" value="KFase/CYL"/>
</dbReference>
<evidence type="ECO:0000313" key="1">
    <source>
        <dbReference type="EMBL" id="PHV67159.1"/>
    </source>
</evidence>
<evidence type="ECO:0000313" key="2">
    <source>
        <dbReference type="Proteomes" id="UP000225108"/>
    </source>
</evidence>
<dbReference type="EMBL" id="PEBD01000008">
    <property type="protein sequence ID" value="PHV67159.1"/>
    <property type="molecule type" value="Genomic_DNA"/>
</dbReference>
<reference evidence="1 2" key="1">
    <citation type="submission" date="2017-10" db="EMBL/GenBank/DDBJ databases">
        <title>The draft genome sequence of Williamsia sp. BULT 1.1 isolated from the semi-arid grassland soils from South Africa.</title>
        <authorList>
            <person name="Kabwe M.H."/>
            <person name="Govender N."/>
            <person name="Mutseka Lunga P."/>
            <person name="Vikram S."/>
            <person name="Makhalanyane T.P."/>
        </authorList>
    </citation>
    <scope>NUCLEOTIDE SEQUENCE [LARGE SCALE GENOMIC DNA]</scope>
    <source>
        <strain evidence="1 2">BULT 1.1</strain>
    </source>
</reference>
<dbReference type="InterPro" id="IPR037175">
    <property type="entry name" value="KFase_sf"/>
</dbReference>
<proteinExistence type="predicted"/>
<dbReference type="GO" id="GO:0019441">
    <property type="term" value="P:L-tryptophan catabolic process to kynurenine"/>
    <property type="evidence" value="ECO:0007669"/>
    <property type="project" value="InterPro"/>
</dbReference>
<protein>
    <submittedName>
        <fullName evidence="1">Cyclase</fullName>
    </submittedName>
</protein>
<dbReference type="GO" id="GO:0004061">
    <property type="term" value="F:arylformamidase activity"/>
    <property type="evidence" value="ECO:0007669"/>
    <property type="project" value="InterPro"/>
</dbReference>
<name>A0A2G3PMS9_WILMA</name>
<gene>
    <name evidence="1" type="ORF">CSW57_13235</name>
</gene>
<dbReference type="PANTHER" id="PTHR34861:SF10">
    <property type="entry name" value="CYCLASE"/>
    <property type="match status" value="1"/>
</dbReference>
<sequence>MTEAAPFSPLARRSVTHETVDQLATKYRTWGQWGADDELGSANYVTPERLVAAAQLVRTGTTFSLSLPMDVTGPMHGPSSRVNPQHQMLMTAHDSLPGPVRYNDDAVYMPLQSSTQWDSLAHVFYNGEGYNGRGIDTVGVVSGVSANSITALRRHAVGRGVLLDLARFYDRDALEPGACIQAEDLEACAQAQGVDVGEGDWVLVRTGQMAQHRNAGSWGDYAGGSAPGLGVSAADFLCSRRVAGVASDTWGLEALPYETADLYSPLHIILLVNAGIYIGEMWDLDALAEDCADNKVYEFFLAAPPLPITGAVASPINPIAIK</sequence>
<dbReference type="Pfam" id="PF04199">
    <property type="entry name" value="Cyclase"/>
    <property type="match status" value="1"/>
</dbReference>
<comment type="caution">
    <text evidence="1">The sequence shown here is derived from an EMBL/GenBank/DDBJ whole genome shotgun (WGS) entry which is preliminary data.</text>
</comment>